<sequence>MSLSCIVLKPIGIVRHGYSDEHVKESINGVDGIIEIFPEYRAGLRGLEGFSHIIILAYLHKVSENTRNVLVVRPRGLARKLGIPLHTLPEVGVFSTDSPHRPNPIALTIAKLRDVDKDSGLLYVENIDLYNETPVLDIKPYTPSRRVDNVKIPQWLENILSQMKQSSQNPFNVKY</sequence>
<comment type="caution">
    <text evidence="4">The sequence shown here is derived from an EMBL/GenBank/DDBJ whole genome shotgun (WGS) entry which is preliminary data.</text>
</comment>
<dbReference type="InterPro" id="IPR023370">
    <property type="entry name" value="TrmO-like_N"/>
</dbReference>
<dbReference type="PANTHER" id="PTHR12818">
    <property type="entry name" value="TRNA (ADENINE(37)-N6)-METHYLTRANSFERASE"/>
    <property type="match status" value="1"/>
</dbReference>
<dbReference type="Proteomes" id="UP001529235">
    <property type="component" value="Unassembled WGS sequence"/>
</dbReference>
<dbReference type="PROSITE" id="PS51668">
    <property type="entry name" value="TSAA_2"/>
    <property type="match status" value="1"/>
</dbReference>
<dbReference type="PANTHER" id="PTHR12818:SF0">
    <property type="entry name" value="TRNA (ADENINE(37)-N6)-METHYLTRANSFERASE"/>
    <property type="match status" value="1"/>
</dbReference>
<dbReference type="NCBIfam" id="TIGR00104">
    <property type="entry name" value="tRNA_TsaA"/>
    <property type="match status" value="1"/>
</dbReference>
<keyword evidence="1" id="KW-0949">S-adenosyl-L-methionine</keyword>
<organism evidence="4 5">
    <name type="scientific">Ignisphaera cupida</name>
    <dbReference type="NCBI Taxonomy" id="3050454"/>
    <lineage>
        <taxon>Archaea</taxon>
        <taxon>Thermoproteota</taxon>
        <taxon>Thermoprotei</taxon>
        <taxon>Desulfurococcales</taxon>
        <taxon>Desulfurococcaceae</taxon>
        <taxon>Ignisphaera</taxon>
    </lineage>
</organism>
<dbReference type="Pfam" id="PF01980">
    <property type="entry name" value="TrmO_N"/>
    <property type="match status" value="1"/>
</dbReference>
<dbReference type="SUPFAM" id="SSF118196">
    <property type="entry name" value="YaeB-like"/>
    <property type="match status" value="1"/>
</dbReference>
<dbReference type="InterPro" id="IPR036414">
    <property type="entry name" value="YaeB_N_sf"/>
</dbReference>
<dbReference type="InterPro" id="IPR040372">
    <property type="entry name" value="YaeB-like"/>
</dbReference>
<feature type="domain" description="TsaA-like" evidence="3">
    <location>
        <begin position="8"/>
        <end position="150"/>
    </location>
</feature>
<evidence type="ECO:0000256" key="1">
    <source>
        <dbReference type="ARBA" id="ARBA00022691"/>
    </source>
</evidence>
<evidence type="ECO:0000259" key="3">
    <source>
        <dbReference type="PROSITE" id="PS51668"/>
    </source>
</evidence>
<gene>
    <name evidence="4" type="primary">tsaA</name>
    <name evidence="4" type="ORF">QPL79_07225</name>
</gene>
<dbReference type="Gene3D" id="2.40.30.70">
    <property type="entry name" value="YaeB-like"/>
    <property type="match status" value="1"/>
</dbReference>
<dbReference type="CDD" id="cd09281">
    <property type="entry name" value="UPF0066"/>
    <property type="match status" value="1"/>
</dbReference>
<name>A0ABD4Z753_9CREN</name>
<comment type="similarity">
    <text evidence="2">Belongs to the tRNA methyltransferase O family.</text>
</comment>
<evidence type="ECO:0000313" key="4">
    <source>
        <dbReference type="EMBL" id="MDK6029151.1"/>
    </source>
</evidence>
<dbReference type="InterPro" id="IPR036413">
    <property type="entry name" value="YaeB-like_sf"/>
</dbReference>
<reference evidence="4 5" key="1">
    <citation type="submission" date="2023-05" db="EMBL/GenBank/DDBJ databases">
        <title>A new hyperthermophilic archaea 'Ignisphaera cupida' sp. nov. and description of the family 'Ignisphaeraceae' fam. nov.</title>
        <authorList>
            <person name="Podosokorskaya O.A."/>
            <person name="Elcheninov A.G."/>
            <person name="Klukina A."/>
            <person name="Merkel A.Y."/>
        </authorList>
    </citation>
    <scope>NUCLEOTIDE SEQUENCE [LARGE SCALE GENOMIC DNA]</scope>
    <source>
        <strain evidence="4 5">4213-co</strain>
    </source>
</reference>
<proteinExistence type="inferred from homology"/>
<evidence type="ECO:0000256" key="2">
    <source>
        <dbReference type="ARBA" id="ARBA00033753"/>
    </source>
</evidence>
<accession>A0ABD4Z753</accession>
<keyword evidence="5" id="KW-1185">Reference proteome</keyword>
<protein>
    <submittedName>
        <fullName evidence="4">tRNA (N6-threonylcarbamoyladenosine(37)-N6)-methyltransferase TrmO</fullName>
    </submittedName>
</protein>
<dbReference type="AlphaFoldDB" id="A0ABD4Z753"/>
<dbReference type="EMBL" id="JASNVW010000004">
    <property type="protein sequence ID" value="MDK6029151.1"/>
    <property type="molecule type" value="Genomic_DNA"/>
</dbReference>
<evidence type="ECO:0000313" key="5">
    <source>
        <dbReference type="Proteomes" id="UP001529235"/>
    </source>
</evidence>
<dbReference type="RefSeq" id="WP_285274136.1">
    <property type="nucleotide sequence ID" value="NZ_JASNVW010000004.1"/>
</dbReference>